<dbReference type="InterPro" id="IPR018268">
    <property type="entry name" value="Ribosomal_uS10_CS"/>
</dbReference>
<name>A0A7R6PCS6_9GAMM</name>
<dbReference type="HAMAP" id="MF_00508">
    <property type="entry name" value="Ribosomal_uS10"/>
    <property type="match status" value="1"/>
</dbReference>
<proteinExistence type="inferred from homology"/>
<comment type="similarity">
    <text evidence="1 4">Belongs to the universal ribosomal protein uS10 family.</text>
</comment>
<keyword evidence="2 4" id="KW-0689">Ribosomal protein</keyword>
<organism evidence="6 7">
    <name type="scientific">Neptunomonas japonica JAMM 1380</name>
    <dbReference type="NCBI Taxonomy" id="1441457"/>
    <lineage>
        <taxon>Bacteria</taxon>
        <taxon>Pseudomonadati</taxon>
        <taxon>Pseudomonadota</taxon>
        <taxon>Gammaproteobacteria</taxon>
        <taxon>Oceanospirillales</taxon>
        <taxon>Oceanospirillaceae</taxon>
        <taxon>Neptunomonas</taxon>
    </lineage>
</organism>
<sequence length="84" mass="9768">MQNQKIRIRLKAFDHRLIDSSAQEIVNTAKRTGAQVHGPIPLPTRKERFTVLISPHVNKDARDQYEIRTHKRVLDIVEPTEKNC</sequence>
<evidence type="ECO:0000256" key="4">
    <source>
        <dbReference type="HAMAP-Rule" id="MF_00508"/>
    </source>
</evidence>
<dbReference type="GO" id="GO:0003735">
    <property type="term" value="F:structural constituent of ribosome"/>
    <property type="evidence" value="ECO:0007669"/>
    <property type="project" value="InterPro"/>
</dbReference>
<dbReference type="FunFam" id="3.30.70.600:FF:000003">
    <property type="entry name" value="30S ribosomal protein S10"/>
    <property type="match status" value="1"/>
</dbReference>
<dbReference type="InterPro" id="IPR001848">
    <property type="entry name" value="Ribosomal_uS10"/>
</dbReference>
<dbReference type="GO" id="GO:0000049">
    <property type="term" value="F:tRNA binding"/>
    <property type="evidence" value="ECO:0007669"/>
    <property type="project" value="UniProtKB-UniRule"/>
</dbReference>
<dbReference type="PRINTS" id="PR00971">
    <property type="entry name" value="RIBOSOMALS10"/>
</dbReference>
<comment type="function">
    <text evidence="4">Involved in the binding of tRNA to the ribosomes.</text>
</comment>
<keyword evidence="7" id="KW-1185">Reference proteome</keyword>
<feature type="domain" description="Small ribosomal subunit protein uS10" evidence="5">
    <location>
        <begin position="7"/>
        <end position="82"/>
    </location>
</feature>
<gene>
    <name evidence="4 6" type="primary">rpsJ</name>
    <name evidence="6" type="ORF">NEJAP_3416</name>
</gene>
<dbReference type="SMART" id="SM01403">
    <property type="entry name" value="Ribosomal_S10"/>
    <property type="match status" value="1"/>
</dbReference>
<evidence type="ECO:0000313" key="6">
    <source>
        <dbReference type="EMBL" id="BBB31354.1"/>
    </source>
</evidence>
<dbReference type="NCBIfam" id="TIGR01049">
    <property type="entry name" value="rpsJ_bact"/>
    <property type="match status" value="1"/>
</dbReference>
<reference evidence="6 7" key="1">
    <citation type="journal article" date="2008" name="Int. J. Syst. Evol. Microbiol.">
        <title>Neptunomonas japonica sp. nov., an Osedax japonicus symbiont-like bacterium isolated from sediment adjacent to sperm whale carcasses off Kagoshima, Japan.</title>
        <authorList>
            <person name="Miyazaki M."/>
            <person name="Nogi Y."/>
            <person name="Fujiwara Y."/>
            <person name="Kawato M."/>
            <person name="Kubokawa K."/>
            <person name="Horikoshi K."/>
        </authorList>
    </citation>
    <scope>NUCLEOTIDE SEQUENCE [LARGE SCALE GENOMIC DNA]</scope>
    <source>
        <strain evidence="6 7">JAMM 1380</strain>
    </source>
</reference>
<dbReference type="EMBL" id="AP014546">
    <property type="protein sequence ID" value="BBB31354.1"/>
    <property type="molecule type" value="Genomic_DNA"/>
</dbReference>
<evidence type="ECO:0000256" key="2">
    <source>
        <dbReference type="ARBA" id="ARBA00022980"/>
    </source>
</evidence>
<dbReference type="AlphaFoldDB" id="A0A7R6PCS6"/>
<evidence type="ECO:0000313" key="7">
    <source>
        <dbReference type="Proteomes" id="UP000595332"/>
    </source>
</evidence>
<comment type="subunit">
    <text evidence="4">Part of the 30S ribosomal subunit.</text>
</comment>
<dbReference type="Pfam" id="PF00338">
    <property type="entry name" value="Ribosomal_S10"/>
    <property type="match status" value="1"/>
</dbReference>
<accession>A0A7R6PCS6</accession>
<evidence type="ECO:0000259" key="5">
    <source>
        <dbReference type="SMART" id="SM01403"/>
    </source>
</evidence>
<dbReference type="GO" id="GO:0005840">
    <property type="term" value="C:ribosome"/>
    <property type="evidence" value="ECO:0007669"/>
    <property type="project" value="UniProtKB-KW"/>
</dbReference>
<protein>
    <recommendedName>
        <fullName evidence="4">Small ribosomal subunit protein uS10</fullName>
    </recommendedName>
</protein>
<dbReference type="SUPFAM" id="SSF54999">
    <property type="entry name" value="Ribosomal protein S10"/>
    <property type="match status" value="1"/>
</dbReference>
<dbReference type="GO" id="GO:1990904">
    <property type="term" value="C:ribonucleoprotein complex"/>
    <property type="evidence" value="ECO:0007669"/>
    <property type="project" value="UniProtKB-KW"/>
</dbReference>
<dbReference type="InterPro" id="IPR036838">
    <property type="entry name" value="Ribosomal_uS10_dom_sf"/>
</dbReference>
<dbReference type="KEGG" id="njp:NEJAP_3416"/>
<dbReference type="NCBIfam" id="NF001861">
    <property type="entry name" value="PRK00596.1"/>
    <property type="match status" value="1"/>
</dbReference>
<dbReference type="Gene3D" id="3.30.70.600">
    <property type="entry name" value="Ribosomal protein S10 domain"/>
    <property type="match status" value="1"/>
</dbReference>
<keyword evidence="3 4" id="KW-0687">Ribonucleoprotein</keyword>
<dbReference type="PROSITE" id="PS00361">
    <property type="entry name" value="RIBOSOMAL_S10"/>
    <property type="match status" value="1"/>
</dbReference>
<dbReference type="GO" id="GO:0006412">
    <property type="term" value="P:translation"/>
    <property type="evidence" value="ECO:0007669"/>
    <property type="project" value="UniProtKB-UniRule"/>
</dbReference>
<evidence type="ECO:0000256" key="3">
    <source>
        <dbReference type="ARBA" id="ARBA00023274"/>
    </source>
</evidence>
<evidence type="ECO:0000256" key="1">
    <source>
        <dbReference type="ARBA" id="ARBA00007102"/>
    </source>
</evidence>
<dbReference type="PANTHER" id="PTHR11700">
    <property type="entry name" value="30S RIBOSOMAL PROTEIN S10 FAMILY MEMBER"/>
    <property type="match status" value="1"/>
</dbReference>
<dbReference type="InterPro" id="IPR027486">
    <property type="entry name" value="Ribosomal_uS10_dom"/>
</dbReference>
<dbReference type="Proteomes" id="UP000595332">
    <property type="component" value="Chromosome"/>
</dbReference>